<evidence type="ECO:0000313" key="1">
    <source>
        <dbReference type="EMBL" id="MBW4672465.1"/>
    </source>
</evidence>
<name>A0A951V278_9CYAN</name>
<dbReference type="Proteomes" id="UP000729701">
    <property type="component" value="Unassembled WGS sequence"/>
</dbReference>
<organism evidence="1 2">
    <name type="scientific">Cyanomargarita calcarea GSE-NOS-MK-12-04C</name>
    <dbReference type="NCBI Taxonomy" id="2839659"/>
    <lineage>
        <taxon>Bacteria</taxon>
        <taxon>Bacillati</taxon>
        <taxon>Cyanobacteriota</taxon>
        <taxon>Cyanophyceae</taxon>
        <taxon>Nostocales</taxon>
        <taxon>Cyanomargaritaceae</taxon>
        <taxon>Cyanomargarita</taxon>
    </lineage>
</organism>
<proteinExistence type="predicted"/>
<accession>A0A951V278</accession>
<reference evidence="1" key="1">
    <citation type="submission" date="2021-05" db="EMBL/GenBank/DDBJ databases">
        <authorList>
            <person name="Pietrasiak N."/>
            <person name="Ward R."/>
            <person name="Stajich J.E."/>
            <person name="Kurbessoian T."/>
        </authorList>
    </citation>
    <scope>NUCLEOTIDE SEQUENCE</scope>
    <source>
        <strain evidence="1">GSE-NOS-MK-12-04C</strain>
    </source>
</reference>
<protein>
    <submittedName>
        <fullName evidence="1">Uncharacterized protein</fullName>
    </submittedName>
</protein>
<reference evidence="1" key="2">
    <citation type="journal article" date="2022" name="Microbiol. Resour. Announc.">
        <title>Metagenome Sequencing to Explore Phylogenomics of Terrestrial Cyanobacteria.</title>
        <authorList>
            <person name="Ward R.D."/>
            <person name="Stajich J.E."/>
            <person name="Johansen J.R."/>
            <person name="Huntemann M."/>
            <person name="Clum A."/>
            <person name="Foster B."/>
            <person name="Foster B."/>
            <person name="Roux S."/>
            <person name="Palaniappan K."/>
            <person name="Varghese N."/>
            <person name="Mukherjee S."/>
            <person name="Reddy T.B.K."/>
            <person name="Daum C."/>
            <person name="Copeland A."/>
            <person name="Chen I.A."/>
            <person name="Ivanova N.N."/>
            <person name="Kyrpides N.C."/>
            <person name="Shapiro N."/>
            <person name="Eloe-Fadrosh E.A."/>
            <person name="Pietrasiak N."/>
        </authorList>
    </citation>
    <scope>NUCLEOTIDE SEQUENCE</scope>
    <source>
        <strain evidence="1">GSE-NOS-MK-12-04C</strain>
    </source>
</reference>
<dbReference type="EMBL" id="JAHHGZ010000082">
    <property type="protein sequence ID" value="MBW4672465.1"/>
    <property type="molecule type" value="Genomic_DNA"/>
</dbReference>
<evidence type="ECO:0000313" key="2">
    <source>
        <dbReference type="Proteomes" id="UP000729701"/>
    </source>
</evidence>
<gene>
    <name evidence="1" type="ORF">KME60_34880</name>
</gene>
<dbReference type="AlphaFoldDB" id="A0A951V278"/>
<sequence>MALIEYLEHDNWREALRRSFEGAIALLQTDRFRPTSSAQDDVRSWLTSGGVSRVQLQLDRQMEGRRLASDHQREIRDFLASLVQEKQRPLMQLMADGVIPPNRSDFLVTCGISESEFDAMCQQISSGANLFETWMLANGYSQDRIDQIYQIIDRWLRETGLSFPPPPNDPTLN</sequence>
<comment type="caution">
    <text evidence="1">The sequence shown here is derived from an EMBL/GenBank/DDBJ whole genome shotgun (WGS) entry which is preliminary data.</text>
</comment>